<gene>
    <name evidence="7" type="ORF">MCOR_46643</name>
</gene>
<dbReference type="GO" id="GO:0006508">
    <property type="term" value="P:proteolysis"/>
    <property type="evidence" value="ECO:0007669"/>
    <property type="project" value="UniProtKB-KW"/>
</dbReference>
<dbReference type="GO" id="GO:0005634">
    <property type="term" value="C:nucleus"/>
    <property type="evidence" value="ECO:0007669"/>
    <property type="project" value="TreeGrafter"/>
</dbReference>
<feature type="region of interest" description="Disordered" evidence="5">
    <location>
        <begin position="239"/>
        <end position="292"/>
    </location>
</feature>
<feature type="domain" description="Ubiquitin-like protease family profile" evidence="6">
    <location>
        <begin position="1181"/>
        <end position="1357"/>
    </location>
</feature>
<dbReference type="PANTHER" id="PTHR12606:SF141">
    <property type="entry name" value="GH15225P-RELATED"/>
    <property type="match status" value="1"/>
</dbReference>
<organism evidence="7 8">
    <name type="scientific">Mytilus coruscus</name>
    <name type="common">Sea mussel</name>
    <dbReference type="NCBI Taxonomy" id="42192"/>
    <lineage>
        <taxon>Eukaryota</taxon>
        <taxon>Metazoa</taxon>
        <taxon>Spiralia</taxon>
        <taxon>Lophotrochozoa</taxon>
        <taxon>Mollusca</taxon>
        <taxon>Bivalvia</taxon>
        <taxon>Autobranchia</taxon>
        <taxon>Pteriomorphia</taxon>
        <taxon>Mytilida</taxon>
        <taxon>Mytiloidea</taxon>
        <taxon>Mytilidae</taxon>
        <taxon>Mytilinae</taxon>
        <taxon>Mytilus</taxon>
    </lineage>
</organism>
<evidence type="ECO:0000256" key="2">
    <source>
        <dbReference type="ARBA" id="ARBA00022670"/>
    </source>
</evidence>
<dbReference type="Gene3D" id="3.30.310.130">
    <property type="entry name" value="Ubiquitin-related"/>
    <property type="match status" value="1"/>
</dbReference>
<comment type="similarity">
    <text evidence="1">Belongs to the peptidase C48 family.</text>
</comment>
<feature type="region of interest" description="Disordered" evidence="5">
    <location>
        <begin position="1018"/>
        <end position="1039"/>
    </location>
</feature>
<keyword evidence="8" id="KW-1185">Reference proteome</keyword>
<dbReference type="Proteomes" id="UP000507470">
    <property type="component" value="Unassembled WGS sequence"/>
</dbReference>
<dbReference type="EMBL" id="CACVKT020008226">
    <property type="protein sequence ID" value="CAC5413778.1"/>
    <property type="molecule type" value="Genomic_DNA"/>
</dbReference>
<dbReference type="OrthoDB" id="6161731at2759"/>
<evidence type="ECO:0000313" key="7">
    <source>
        <dbReference type="EMBL" id="CAC5413778.1"/>
    </source>
</evidence>
<protein>
    <recommendedName>
        <fullName evidence="6">Ubiquitin-like protease family profile domain-containing protein</fullName>
    </recommendedName>
</protein>
<dbReference type="GO" id="GO:0016926">
    <property type="term" value="P:protein desumoylation"/>
    <property type="evidence" value="ECO:0007669"/>
    <property type="project" value="TreeGrafter"/>
</dbReference>
<dbReference type="Gene3D" id="1.10.418.20">
    <property type="match status" value="1"/>
</dbReference>
<evidence type="ECO:0000256" key="1">
    <source>
        <dbReference type="ARBA" id="ARBA00005234"/>
    </source>
</evidence>
<evidence type="ECO:0000259" key="6">
    <source>
        <dbReference type="PROSITE" id="PS50600"/>
    </source>
</evidence>
<dbReference type="GO" id="GO:0016929">
    <property type="term" value="F:deSUMOylase activity"/>
    <property type="evidence" value="ECO:0007669"/>
    <property type="project" value="TreeGrafter"/>
</dbReference>
<keyword evidence="3" id="KW-0378">Hydrolase</keyword>
<dbReference type="SUPFAM" id="SSF54001">
    <property type="entry name" value="Cysteine proteinases"/>
    <property type="match status" value="2"/>
</dbReference>
<evidence type="ECO:0000256" key="5">
    <source>
        <dbReference type="SAM" id="MobiDB-lite"/>
    </source>
</evidence>
<keyword evidence="2" id="KW-0645">Protease</keyword>
<proteinExistence type="inferred from homology"/>
<accession>A0A6J8E156</accession>
<sequence length="1382" mass="158844">MKPKCRLTFSRIKNAATTLSIRKDIFTWNLDDLFLSDVCKEINIECGNKSYKQILTLIKRRGKSNEKKPRIVKRPLRYNSTEFFINFRPRRVDSEIEHDDCFTNKLVGDKQTENDTCKKKYKQIIQSKISIEEVPICPVSFDPNSDDSKIEKSVGSSKNEPMYRTTFSDDTDIEIDSGSEWLLESSDRKMSFEESLSEDLPPLKRICTKRAKRNIINTESPVFRKTKLNARKYKVGKFSKTAPTRKNEGYDTSDEETEDSKEVEADNKSSSLHNRQCDSNDEEHEECSEGHNVGMPFEVHNIRKPMDLKTDSDEDNLKQCCEKEESDDSETQKNEEDIDNILNDGINKSFHSVDKIHTTPDMKSSLNDVHQIINDDNHSGSDDNRDISEEKTILFEKKKVKCSIVIPDSDWKKIKPSKPSYKLKTGWTDIFSRQLRAEMPSCSLTFKYQKVKKKNSRKKNCPYFKAQAKCKGVQCGTFDFVIADKPKKRRKEVAIEVIGHNIKHSNRKDRHKRHLMRSERTEVQKNLQSKGVSNVFYEKAASMQESELQFGNLSYCQSPTVLRKAKSEWNVHQNLHQDPFTELVLTKNILEDEDVCSKICKGYVQHIGFIPFLTILFTERQLMVLKHEVKHNSSVVYLDATGTVVERIKNQRVLYYAMVLPGPKGSPPLPVLEFLSDSQNTPTITYALMNFIHCWKKIAGKQMLSRVTVDFSWALIHSVLMSINNINIYVYLQWCFDVAYHGKLGQKYTVVHICCNHLLKSFRDRIASIKIDKTTKEYITRTFALLINCTDVPTAINLWKMLQVVFSASSPLNVVENSLPDLEACFVEGNTSLIKNEQEFICDVVWEEENNVNGIRRSSPFRHLFTLGSETDRNNENPYACDEVLRILSDDFMPLLPLWSGIMLGPIERHSGEKIMDDSVQSTTRESNAHVENWMKMVKCDTLQKDVRLRAGKFVRKLHMNLKGRIVAYQNNLHQFKPQKVVQNQEDFNDAEESWNKKGTPLAKRKSRYFSPITELKGTKPETTKQTKTKSKPPKMNAMTTTDQSKILPKHGISNRQQTCWIISTLQAIAASTIELKPENGNDVMECIVDIVQTLREPVSDLQIHDLNSLRERSVEEVLSILPVEIPGIDKPFISNCIDEFMKEEVLIDEDRSGQFCVGCSENTPHGRRYEFSKDNLPNNICVQVKRFVQNDNGPRKITKDIIVNRVIGIGDGKTLYRLAAIQIINYYLNLLENDRTKSLDVFFYSTLKKSKAIAVERLVKAEVMNFDMILVPINVSNHWILCTIDTITKTIQWYDSYLSLTSLATKHKKMDLIRDAVKEAGSPSEIQWKTIVLQHTPQQSNCSDCGVYLCHFAALLSVRQPVSFDSVSIHAVKNSNIYPFN</sequence>
<name>A0A6J8E156_MYTCO</name>
<dbReference type="InterPro" id="IPR003653">
    <property type="entry name" value="Peptidase_C48_C"/>
</dbReference>
<evidence type="ECO:0000256" key="3">
    <source>
        <dbReference type="ARBA" id="ARBA00022801"/>
    </source>
</evidence>
<evidence type="ECO:0000256" key="4">
    <source>
        <dbReference type="ARBA" id="ARBA00022807"/>
    </source>
</evidence>
<dbReference type="Pfam" id="PF02902">
    <property type="entry name" value="Peptidase_C48"/>
    <property type="match status" value="1"/>
</dbReference>
<evidence type="ECO:0000313" key="8">
    <source>
        <dbReference type="Proteomes" id="UP000507470"/>
    </source>
</evidence>
<dbReference type="PANTHER" id="PTHR12606">
    <property type="entry name" value="SENTRIN/SUMO-SPECIFIC PROTEASE"/>
    <property type="match status" value="1"/>
</dbReference>
<dbReference type="PROSITE" id="PS50600">
    <property type="entry name" value="ULP_PROTEASE"/>
    <property type="match status" value="1"/>
</dbReference>
<reference evidence="7 8" key="1">
    <citation type="submission" date="2020-06" db="EMBL/GenBank/DDBJ databases">
        <authorList>
            <person name="Li R."/>
            <person name="Bekaert M."/>
        </authorList>
    </citation>
    <scope>NUCLEOTIDE SEQUENCE [LARGE SCALE GENOMIC DNA]</scope>
    <source>
        <strain evidence="8">wild</strain>
    </source>
</reference>
<keyword evidence="4" id="KW-0788">Thiol protease</keyword>
<dbReference type="CDD" id="cd02257">
    <property type="entry name" value="Peptidase_C19"/>
    <property type="match status" value="1"/>
</dbReference>
<dbReference type="InterPro" id="IPR038765">
    <property type="entry name" value="Papain-like_cys_pep_sf"/>
</dbReference>